<feature type="transmembrane region" description="Helical" evidence="1">
    <location>
        <begin position="13"/>
        <end position="35"/>
    </location>
</feature>
<keyword evidence="2" id="KW-0378">Hydrolase</keyword>
<evidence type="ECO:0000313" key="2">
    <source>
        <dbReference type="EMBL" id="KAK7039852.1"/>
    </source>
</evidence>
<gene>
    <name evidence="2" type="ORF">R3P38DRAFT_2902197</name>
</gene>
<evidence type="ECO:0000313" key="3">
    <source>
        <dbReference type="Proteomes" id="UP001362999"/>
    </source>
</evidence>
<protein>
    <submittedName>
        <fullName evidence="2">Carboxylic ester hydrolase</fullName>
    </submittedName>
</protein>
<feature type="transmembrane region" description="Helical" evidence="1">
    <location>
        <begin position="99"/>
        <end position="122"/>
    </location>
</feature>
<dbReference type="EMBL" id="JAWWNJ010000016">
    <property type="protein sequence ID" value="KAK7039852.1"/>
    <property type="molecule type" value="Genomic_DNA"/>
</dbReference>
<keyword evidence="3" id="KW-1185">Reference proteome</keyword>
<organism evidence="2 3">
    <name type="scientific">Favolaschia claudopus</name>
    <dbReference type="NCBI Taxonomy" id="2862362"/>
    <lineage>
        <taxon>Eukaryota</taxon>
        <taxon>Fungi</taxon>
        <taxon>Dikarya</taxon>
        <taxon>Basidiomycota</taxon>
        <taxon>Agaricomycotina</taxon>
        <taxon>Agaricomycetes</taxon>
        <taxon>Agaricomycetidae</taxon>
        <taxon>Agaricales</taxon>
        <taxon>Marasmiineae</taxon>
        <taxon>Mycenaceae</taxon>
        <taxon>Favolaschia</taxon>
    </lineage>
</organism>
<dbReference type="Proteomes" id="UP001362999">
    <property type="component" value="Unassembled WGS sequence"/>
</dbReference>
<keyword evidence="1" id="KW-0472">Membrane</keyword>
<dbReference type="AlphaFoldDB" id="A0AAW0CLN5"/>
<feature type="transmembrane region" description="Helical" evidence="1">
    <location>
        <begin position="236"/>
        <end position="256"/>
    </location>
</feature>
<feature type="transmembrane region" description="Helical" evidence="1">
    <location>
        <begin position="55"/>
        <end position="79"/>
    </location>
</feature>
<dbReference type="GO" id="GO:0016787">
    <property type="term" value="F:hydrolase activity"/>
    <property type="evidence" value="ECO:0007669"/>
    <property type="project" value="UniProtKB-KW"/>
</dbReference>
<name>A0AAW0CLN5_9AGAR</name>
<keyword evidence="1" id="KW-0812">Transmembrane</keyword>
<proteinExistence type="predicted"/>
<comment type="caution">
    <text evidence="2">The sequence shown here is derived from an EMBL/GenBank/DDBJ whole genome shotgun (WGS) entry which is preliminary data.</text>
</comment>
<reference evidence="2 3" key="1">
    <citation type="journal article" date="2024" name="J Genomics">
        <title>Draft genome sequencing and assembly of Favolaschia claudopus CIRM-BRFM 2984 isolated from oak limbs.</title>
        <authorList>
            <person name="Navarro D."/>
            <person name="Drula E."/>
            <person name="Chaduli D."/>
            <person name="Cazenave R."/>
            <person name="Ahrendt S."/>
            <person name="Wang J."/>
            <person name="Lipzen A."/>
            <person name="Daum C."/>
            <person name="Barry K."/>
            <person name="Grigoriev I.V."/>
            <person name="Favel A."/>
            <person name="Rosso M.N."/>
            <person name="Martin F."/>
        </authorList>
    </citation>
    <scope>NUCLEOTIDE SEQUENCE [LARGE SCALE GENOMIC DNA]</scope>
    <source>
        <strain evidence="2 3">CIRM-BRFM 2984</strain>
    </source>
</reference>
<sequence>MALSLPTAELVEQTLGCIMYGIYLVTLGIAGRILLTKDGGERWRRRSEIKWAMVIASVLLFINSTLDLVIASITLVQAFNYDGPGGPSRIFTHGSGWQTMIKSFCVPFQSLLGDAILIYRCWFLWNRSWIVIAVPLTVWLVNVAIVMRFLDILSQATRGLIISTAIQPWGQAFWSTTISINILTTSLIVFRIYTVDRQNKKIGLQTASTLSTNSTSISNSASRRPSGTLQIAMRNIIESGMIYTFVSIFTLATYTIGSTWHYPVSALEIHSVGITFNLILIRGARTPHSYSHYHPDRNDSRHPGSMRHTLTIPFQFTHPHSSETQTQDMALSRLDNNNYMDRSREGKDKEREKEFGLGGGVMVSTSTTTDLYGYGVERKV</sequence>
<accession>A0AAW0CLN5</accession>
<evidence type="ECO:0000256" key="1">
    <source>
        <dbReference type="SAM" id="Phobius"/>
    </source>
</evidence>
<keyword evidence="1" id="KW-1133">Transmembrane helix</keyword>
<feature type="transmembrane region" description="Helical" evidence="1">
    <location>
        <begin position="172"/>
        <end position="193"/>
    </location>
</feature>
<feature type="transmembrane region" description="Helical" evidence="1">
    <location>
        <begin position="129"/>
        <end position="150"/>
    </location>
</feature>